<protein>
    <recommendedName>
        <fullName evidence="3">Alpha/beta hydrolase</fullName>
    </recommendedName>
</protein>
<dbReference type="PIRSF" id="PIRSF029171">
    <property type="entry name" value="Esterase_LipA"/>
    <property type="match status" value="1"/>
</dbReference>
<reference evidence="1 2" key="1">
    <citation type="submission" date="2021-12" db="EMBL/GenBank/DDBJ databases">
        <title>Genome sequencing of bacteria with rrn-lacking chromosome and rrn-plasmid.</title>
        <authorList>
            <person name="Anda M."/>
            <person name="Iwasaki W."/>
        </authorList>
    </citation>
    <scope>NUCLEOTIDE SEQUENCE [LARGE SCALE GENOMIC DNA]</scope>
    <source>
        <strain evidence="1 2">NBRC 15940</strain>
    </source>
</reference>
<dbReference type="Gene3D" id="3.40.50.1820">
    <property type="entry name" value="alpha/beta hydrolase"/>
    <property type="match status" value="1"/>
</dbReference>
<evidence type="ECO:0000313" key="1">
    <source>
        <dbReference type="EMBL" id="GJM63969.1"/>
    </source>
</evidence>
<dbReference type="SUPFAM" id="SSF53474">
    <property type="entry name" value="alpha/beta-Hydrolases"/>
    <property type="match status" value="1"/>
</dbReference>
<dbReference type="RefSeq" id="WP_338239057.1">
    <property type="nucleotide sequence ID" value="NZ_BQKE01000003.1"/>
</dbReference>
<dbReference type="InterPro" id="IPR005152">
    <property type="entry name" value="Lipase_secreted"/>
</dbReference>
<dbReference type="GO" id="GO:0004806">
    <property type="term" value="F:triacylglycerol lipase activity"/>
    <property type="evidence" value="ECO:0007669"/>
    <property type="project" value="InterPro"/>
</dbReference>
<evidence type="ECO:0000313" key="2">
    <source>
        <dbReference type="Proteomes" id="UP001310022"/>
    </source>
</evidence>
<dbReference type="PANTHER" id="PTHR34853">
    <property type="match status" value="1"/>
</dbReference>
<dbReference type="Gene3D" id="1.10.260.160">
    <property type="match status" value="1"/>
</dbReference>
<accession>A0AAN5AM31</accession>
<name>A0AAN5AM31_9BACT</name>
<sequence>MPDTFQKGFFYLLFLMACKGNALQEPYIQDPQHLVSSESVIRLSADALRYAVDSLGYGELRPYITYGLNSYRITYKSQYKGKEVLLSGRLGIPENPAMDPALLLVHRGTIIAEENAPSVSFFPQYELLSTAGYITFVPDLIGFGASAALDHPYMIMESSAQAGIDMIKAVQEFLIQEQIPFQRNLYISGYSQGGYSAMATAYQYPNQSDLTIKSVIAGAGGYRLSALASQILQEKKYESPAFLAYLLYGYLNHYEENLLEQYILSPYLEELPARLDGSQSISQINQWLPDSIAMWLHPMAIENMKEGRDDFLSEALKANNIPGFCAKFPILLFHSEADEIIDIKTSHQYLEAMQEFHNEISLVTIKDRSHAEAAIPMLQLTLAFLEEKEQQLMHSFVVTKTSNLLVK</sequence>
<evidence type="ECO:0008006" key="3">
    <source>
        <dbReference type="Google" id="ProtNLM"/>
    </source>
</evidence>
<dbReference type="AlphaFoldDB" id="A0AAN5AM31"/>
<dbReference type="PROSITE" id="PS51257">
    <property type="entry name" value="PROKAR_LIPOPROTEIN"/>
    <property type="match status" value="1"/>
</dbReference>
<dbReference type="EMBL" id="BQKE01000003">
    <property type="protein sequence ID" value="GJM63969.1"/>
    <property type="molecule type" value="Genomic_DNA"/>
</dbReference>
<dbReference type="Proteomes" id="UP001310022">
    <property type="component" value="Unassembled WGS sequence"/>
</dbReference>
<dbReference type="PANTHER" id="PTHR34853:SF1">
    <property type="entry name" value="LIPASE 5"/>
    <property type="match status" value="1"/>
</dbReference>
<dbReference type="GO" id="GO:0016042">
    <property type="term" value="P:lipid catabolic process"/>
    <property type="evidence" value="ECO:0007669"/>
    <property type="project" value="InterPro"/>
</dbReference>
<keyword evidence="2" id="KW-1185">Reference proteome</keyword>
<comment type="caution">
    <text evidence="1">The sequence shown here is derived from an EMBL/GenBank/DDBJ whole genome shotgun (WGS) entry which is preliminary data.</text>
</comment>
<dbReference type="Pfam" id="PF03583">
    <property type="entry name" value="LIP"/>
    <property type="match status" value="1"/>
</dbReference>
<proteinExistence type="predicted"/>
<organism evidence="1 2">
    <name type="scientific">Persicobacter diffluens</name>
    <dbReference type="NCBI Taxonomy" id="981"/>
    <lineage>
        <taxon>Bacteria</taxon>
        <taxon>Pseudomonadati</taxon>
        <taxon>Bacteroidota</taxon>
        <taxon>Cytophagia</taxon>
        <taxon>Cytophagales</taxon>
        <taxon>Persicobacteraceae</taxon>
        <taxon>Persicobacter</taxon>
    </lineage>
</organism>
<gene>
    <name evidence="1" type="ORF">PEDI_45210</name>
</gene>
<dbReference type="InterPro" id="IPR029058">
    <property type="entry name" value="AB_hydrolase_fold"/>
</dbReference>